<dbReference type="EMBL" id="KQ458671">
    <property type="protein sequence ID" value="KPJ05550.1"/>
    <property type="molecule type" value="Genomic_DNA"/>
</dbReference>
<feature type="compositionally biased region" description="Gly residues" evidence="1">
    <location>
        <begin position="140"/>
        <end position="152"/>
    </location>
</feature>
<evidence type="ECO:0000256" key="1">
    <source>
        <dbReference type="SAM" id="MobiDB-lite"/>
    </source>
</evidence>
<feature type="chain" id="PRO_5008264437" evidence="2">
    <location>
        <begin position="40"/>
        <end position="177"/>
    </location>
</feature>
<feature type="region of interest" description="Disordered" evidence="1">
    <location>
        <begin position="59"/>
        <end position="177"/>
    </location>
</feature>
<name>A0A194QKW7_PAPXU</name>
<dbReference type="AlphaFoldDB" id="A0A194QKW7"/>
<feature type="compositionally biased region" description="Gly residues" evidence="1">
    <location>
        <begin position="64"/>
        <end position="73"/>
    </location>
</feature>
<accession>A0A194QKW7</accession>
<evidence type="ECO:0000313" key="4">
    <source>
        <dbReference type="Proteomes" id="UP000053268"/>
    </source>
</evidence>
<evidence type="ECO:0000313" key="3">
    <source>
        <dbReference type="EMBL" id="KPJ05550.1"/>
    </source>
</evidence>
<feature type="signal peptide" evidence="2">
    <location>
        <begin position="1"/>
        <end position="39"/>
    </location>
</feature>
<reference evidence="3 4" key="1">
    <citation type="journal article" date="2015" name="Nat. Commun.">
        <title>Outbred genome sequencing and CRISPR/Cas9 gene editing in butterflies.</title>
        <authorList>
            <person name="Li X."/>
            <person name="Fan D."/>
            <person name="Zhang W."/>
            <person name="Liu G."/>
            <person name="Zhang L."/>
            <person name="Zhao L."/>
            <person name="Fang X."/>
            <person name="Chen L."/>
            <person name="Dong Y."/>
            <person name="Chen Y."/>
            <person name="Ding Y."/>
            <person name="Zhao R."/>
            <person name="Feng M."/>
            <person name="Zhu Y."/>
            <person name="Feng Y."/>
            <person name="Jiang X."/>
            <person name="Zhu D."/>
            <person name="Xiang H."/>
            <person name="Feng X."/>
            <person name="Li S."/>
            <person name="Wang J."/>
            <person name="Zhang G."/>
            <person name="Kronforst M.R."/>
            <person name="Wang W."/>
        </authorList>
    </citation>
    <scope>NUCLEOTIDE SEQUENCE [LARGE SCALE GENOMIC DNA]</scope>
    <source>
        <strain evidence="3">Ya'a_city_454_Px</strain>
        <tissue evidence="3">Whole body</tissue>
    </source>
</reference>
<sequence>MDGQQSDPRPIVIKPFGAKNNLNMKYYLVLAVLVCVAAAMPSHEDGAYREADSRLGQAGRLDVAGGGRGGSRAGGSARDSKAGGGAAGESGAERRQDYNKETRTVVVKSEKDIGSASEDEWAKGAGGAGGSSKGIKVNAGKGGQKGGFGSSKGAGYEDAGYEKGERAYRNARSAYPY</sequence>
<proteinExistence type="predicted"/>
<gene>
    <name evidence="3" type="ORF">RR46_02166</name>
</gene>
<protein>
    <submittedName>
        <fullName evidence="3">Uncharacterized protein</fullName>
    </submittedName>
</protein>
<keyword evidence="2" id="KW-0732">Signal</keyword>
<keyword evidence="4" id="KW-1185">Reference proteome</keyword>
<evidence type="ECO:0000256" key="2">
    <source>
        <dbReference type="SAM" id="SignalP"/>
    </source>
</evidence>
<feature type="compositionally biased region" description="Basic and acidic residues" evidence="1">
    <location>
        <begin position="91"/>
        <end position="113"/>
    </location>
</feature>
<organism evidence="3 4">
    <name type="scientific">Papilio xuthus</name>
    <name type="common">Asian swallowtail butterfly</name>
    <dbReference type="NCBI Taxonomy" id="66420"/>
    <lineage>
        <taxon>Eukaryota</taxon>
        <taxon>Metazoa</taxon>
        <taxon>Ecdysozoa</taxon>
        <taxon>Arthropoda</taxon>
        <taxon>Hexapoda</taxon>
        <taxon>Insecta</taxon>
        <taxon>Pterygota</taxon>
        <taxon>Neoptera</taxon>
        <taxon>Endopterygota</taxon>
        <taxon>Lepidoptera</taxon>
        <taxon>Glossata</taxon>
        <taxon>Ditrysia</taxon>
        <taxon>Papilionoidea</taxon>
        <taxon>Papilionidae</taxon>
        <taxon>Papilioninae</taxon>
        <taxon>Papilio</taxon>
    </lineage>
</organism>
<dbReference type="Proteomes" id="UP000053268">
    <property type="component" value="Unassembled WGS sequence"/>
</dbReference>